<evidence type="ECO:0000256" key="1">
    <source>
        <dbReference type="ARBA" id="ARBA00022737"/>
    </source>
</evidence>
<name>A0AAJ0BYF6_9PEZI</name>
<dbReference type="RefSeq" id="XP_060281622.1">
    <property type="nucleotide sequence ID" value="XM_060432789.1"/>
</dbReference>
<dbReference type="EMBL" id="MU839015">
    <property type="protein sequence ID" value="KAK1765409.1"/>
    <property type="molecule type" value="Genomic_DNA"/>
</dbReference>
<dbReference type="PANTHER" id="PTHR10039">
    <property type="entry name" value="AMELOGENIN"/>
    <property type="match status" value="1"/>
</dbReference>
<evidence type="ECO:0000313" key="4">
    <source>
        <dbReference type="EMBL" id="KAK1765409.1"/>
    </source>
</evidence>
<protein>
    <recommendedName>
        <fullName evidence="3">Nephrocystin 3-like N-terminal domain-containing protein</fullName>
    </recommendedName>
</protein>
<feature type="compositionally biased region" description="Polar residues" evidence="2">
    <location>
        <begin position="61"/>
        <end position="73"/>
    </location>
</feature>
<keyword evidence="1" id="KW-0677">Repeat</keyword>
<organism evidence="4 5">
    <name type="scientific">Phialemonium atrogriseum</name>
    <dbReference type="NCBI Taxonomy" id="1093897"/>
    <lineage>
        <taxon>Eukaryota</taxon>
        <taxon>Fungi</taxon>
        <taxon>Dikarya</taxon>
        <taxon>Ascomycota</taxon>
        <taxon>Pezizomycotina</taxon>
        <taxon>Sordariomycetes</taxon>
        <taxon>Sordariomycetidae</taxon>
        <taxon>Cephalothecales</taxon>
        <taxon>Cephalothecaceae</taxon>
        <taxon>Phialemonium</taxon>
    </lineage>
</organism>
<proteinExistence type="predicted"/>
<comment type="caution">
    <text evidence="4">The sequence shown here is derived from an EMBL/GenBank/DDBJ whole genome shotgun (WGS) entry which is preliminary data.</text>
</comment>
<dbReference type="GeneID" id="85315976"/>
<dbReference type="Pfam" id="PF24883">
    <property type="entry name" value="NPHP3_N"/>
    <property type="match status" value="1"/>
</dbReference>
<dbReference type="AlphaFoldDB" id="A0AAJ0BYF6"/>
<gene>
    <name evidence="4" type="ORF">QBC33DRAFT_621203</name>
</gene>
<feature type="region of interest" description="Disordered" evidence="2">
    <location>
        <begin position="52"/>
        <end position="73"/>
    </location>
</feature>
<feature type="region of interest" description="Disordered" evidence="2">
    <location>
        <begin position="181"/>
        <end position="203"/>
    </location>
</feature>
<dbReference type="Proteomes" id="UP001244011">
    <property type="component" value="Unassembled WGS sequence"/>
</dbReference>
<dbReference type="InterPro" id="IPR056884">
    <property type="entry name" value="NPHP3-like_N"/>
</dbReference>
<feature type="domain" description="Nephrocystin 3-like N-terminal" evidence="3">
    <location>
        <begin position="320"/>
        <end position="439"/>
    </location>
</feature>
<evidence type="ECO:0000259" key="3">
    <source>
        <dbReference type="Pfam" id="PF24883"/>
    </source>
</evidence>
<reference evidence="4" key="1">
    <citation type="submission" date="2023-06" db="EMBL/GenBank/DDBJ databases">
        <title>Genome-scale phylogeny and comparative genomics of the fungal order Sordariales.</title>
        <authorList>
            <consortium name="Lawrence Berkeley National Laboratory"/>
            <person name="Hensen N."/>
            <person name="Bonometti L."/>
            <person name="Westerberg I."/>
            <person name="Brannstrom I.O."/>
            <person name="Guillou S."/>
            <person name="Cros-Aarteil S."/>
            <person name="Calhoun S."/>
            <person name="Haridas S."/>
            <person name="Kuo A."/>
            <person name="Mondo S."/>
            <person name="Pangilinan J."/>
            <person name="Riley R."/>
            <person name="Labutti K."/>
            <person name="Andreopoulos B."/>
            <person name="Lipzen A."/>
            <person name="Chen C."/>
            <person name="Yanf M."/>
            <person name="Daum C."/>
            <person name="Ng V."/>
            <person name="Clum A."/>
            <person name="Steindorff A."/>
            <person name="Ohm R."/>
            <person name="Martin F."/>
            <person name="Silar P."/>
            <person name="Natvig D."/>
            <person name="Lalanne C."/>
            <person name="Gautier V."/>
            <person name="Ament-Velasquez S.L."/>
            <person name="Kruys A."/>
            <person name="Hutchinson M.I."/>
            <person name="Powell A.J."/>
            <person name="Barry K."/>
            <person name="Miller A.N."/>
            <person name="Grigoriev I.V."/>
            <person name="Debuchy R."/>
            <person name="Gladieux P."/>
            <person name="Thoren M.H."/>
            <person name="Johannesson H."/>
        </authorList>
    </citation>
    <scope>NUCLEOTIDE SEQUENCE</scope>
    <source>
        <strain evidence="4">8032-3</strain>
    </source>
</reference>
<accession>A0AAJ0BYF6</accession>
<keyword evidence="5" id="KW-1185">Reference proteome</keyword>
<sequence>MDPLSILSIAAAVVAFVDFGGKILNSASHHLRRDDDLTTALEDLAREAGQLGRLGRRIESTHGQPESSASQNPEFDAVLVELARESTLVSEDVETLISTLQTTNGNRKATTSLRLHLLKTVKDGGSEYSATERKVRKAEQRLSSIKSAMMSAVLACLCTRADSRSTADEIRRISLYIGKEHTRSSAPATASPPEPELSLSAEEHQRQQLIHQIWSQSSGPSDQFESLGGDIEVDSASLRLPPVSQVELQQAVLRSLQSNEMEERRSGISPAHEKTFQWIFERPQDTGDELADAPPWSDFVSWLEQDDTSRIYWITEPPIFYSWNAGSDDQRPEHGLLRSIFHQYLTQMPELVPGVCPRRWAMHRVFGTSRGVMLPSWTKTELRQAFDMLLPLARQSNQKLVLLIDGLDEFQVTDNFRFLLSFAETVRSEGGAKVCASSREWTMFTDYFRAHPSLRLQDLTRNDIEQYIYSHLNKSIAYAELKDSNTEDVDRLVGSLLDKASGVFLWVRIVTDVVLAGMEAGQTVNELNASVEELPPDLSDLYQGIWERLGPRDQTSVARLLRILEASVGPLDPTTMFAAEQPDAAEALKTSKVALEKLVARRLRSQTRGLLEISEIRTINYLHRTARDWSLTVEDEMQKMLPPDFDPNLQLCLAKVAITTILCTPKGWNLSFAELWDRIGGCLEYASRAAVRPKKCANATKLIAALDSLDTWVAEFREYFDLRKSRGFGEEIHWSSYQFSLHFTPGRDPDLVPHVNTFLGLASQYAILAYVEQKLKECPKLVKPKRYEVSLLENALFVPGAKPGRPFGLEESPGLWRLRFLQREALVRLLLDRGADPRAESLLLCHVPRLVKGLILMPKGRRVAAAARALPLYKTLPSLSGVGNKTFWEPVQTMLDENMKNRGTISRLRSLLSL</sequence>
<dbReference type="PANTHER" id="PTHR10039:SF5">
    <property type="entry name" value="NACHT DOMAIN-CONTAINING PROTEIN"/>
    <property type="match status" value="1"/>
</dbReference>
<evidence type="ECO:0000313" key="5">
    <source>
        <dbReference type="Proteomes" id="UP001244011"/>
    </source>
</evidence>
<evidence type="ECO:0000256" key="2">
    <source>
        <dbReference type="SAM" id="MobiDB-lite"/>
    </source>
</evidence>